<dbReference type="Pfam" id="PF00171">
    <property type="entry name" value="Aldedh"/>
    <property type="match status" value="1"/>
</dbReference>
<dbReference type="CDD" id="cd07087">
    <property type="entry name" value="ALDH_F3-13-14_CALDH-like"/>
    <property type="match status" value="1"/>
</dbReference>
<evidence type="ECO:0000256" key="6">
    <source>
        <dbReference type="PROSITE-ProRule" id="PRU10007"/>
    </source>
</evidence>
<evidence type="ECO:0000256" key="3">
    <source>
        <dbReference type="ARBA" id="ARBA00023027"/>
    </source>
</evidence>
<sequence>MTTTPPINIETASAISSSSASPTSPASRKSTSPKSPRLLRNAISASFSPTKSPAPQSVSDHALKAFNALNLSLNNYTPIEQIPGIVALCRRTFETNTTLNIEWRVAQLSALVLMLKESEELVQAACYLDNRKNVFTSTLFEWGPTLKEAEHCLRHVRKWTQPKTKNVPLPVQPATCKVQPMPKGVVLVKAPWNYPFSLTFGPMASAIAAGNCVVLKPSELAPHATALMKHLVAKYLDQNCIRLVDGDAAIATALLREKFDHICFTGSETVGKIVARAAAEYLTPTTLELGGKSPAVIDKTANIQTAARRIAFGKWANVGQTCISPDFVLIESSVKDRFLEELVKVITQFYGTDTATNPDYERIQNLRHFQRLRAMMNDGSIYYGGKTNEEDLYIEPTLIVDVAPDSKILTEEIFGPLLYIVEIPSMTDAIKYIRQRPRPLALYLFTDDPNVKTDFTNLTWSGALSINDTLLHFANNDLPFGGIGNSGYGSLHGEYGFDTFSFYKPVMDRNSAMFLDISIRYPPYSSEKMAWARFLNEHM</sequence>
<dbReference type="GO" id="GO:0005737">
    <property type="term" value="C:cytoplasm"/>
    <property type="evidence" value="ECO:0007669"/>
    <property type="project" value="TreeGrafter"/>
</dbReference>
<gene>
    <name evidence="10" type="ORF">SmJEL517_g00792</name>
</gene>
<dbReference type="InterPro" id="IPR016161">
    <property type="entry name" value="Ald_DH/histidinol_DH"/>
</dbReference>
<feature type="region of interest" description="Disordered" evidence="8">
    <location>
        <begin position="1"/>
        <end position="37"/>
    </location>
</feature>
<feature type="domain" description="Aldehyde dehydrogenase" evidence="9">
    <location>
        <begin position="81"/>
        <end position="504"/>
    </location>
</feature>
<reference evidence="10 11" key="1">
    <citation type="journal article" date="2019" name="Sci. Rep.">
        <title>Comparative genomics of chytrid fungi reveal insights into the obligate biotrophic and pathogenic lifestyle of Synchytrium endobioticum.</title>
        <authorList>
            <person name="van de Vossenberg B.T.L.H."/>
            <person name="Warris S."/>
            <person name="Nguyen H.D.T."/>
            <person name="van Gent-Pelzer M.P.E."/>
            <person name="Joly D.L."/>
            <person name="van de Geest H.C."/>
            <person name="Bonants P.J.M."/>
            <person name="Smith D.S."/>
            <person name="Levesque C.A."/>
            <person name="van der Lee T.A.J."/>
        </authorList>
    </citation>
    <scope>NUCLEOTIDE SEQUENCE [LARGE SCALE GENOMIC DNA]</scope>
    <source>
        <strain evidence="10 11">JEL517</strain>
    </source>
</reference>
<feature type="active site" evidence="5 6">
    <location>
        <position position="288"/>
    </location>
</feature>
<evidence type="ECO:0000313" key="11">
    <source>
        <dbReference type="Proteomes" id="UP000319731"/>
    </source>
</evidence>
<evidence type="ECO:0000256" key="8">
    <source>
        <dbReference type="SAM" id="MobiDB-lite"/>
    </source>
</evidence>
<keyword evidence="2 4" id="KW-0560">Oxidoreductase</keyword>
<evidence type="ECO:0000256" key="1">
    <source>
        <dbReference type="ARBA" id="ARBA00009986"/>
    </source>
</evidence>
<dbReference type="GeneID" id="42002018"/>
<dbReference type="RefSeq" id="XP_031027243.1">
    <property type="nucleotide sequence ID" value="XM_031166721.1"/>
</dbReference>
<dbReference type="Proteomes" id="UP000319731">
    <property type="component" value="Unassembled WGS sequence"/>
</dbReference>
<dbReference type="InterPro" id="IPR012394">
    <property type="entry name" value="Aldehyde_DH_NAD(P)"/>
</dbReference>
<organism evidence="10 11">
    <name type="scientific">Synchytrium microbalum</name>
    <dbReference type="NCBI Taxonomy" id="1806994"/>
    <lineage>
        <taxon>Eukaryota</taxon>
        <taxon>Fungi</taxon>
        <taxon>Fungi incertae sedis</taxon>
        <taxon>Chytridiomycota</taxon>
        <taxon>Chytridiomycota incertae sedis</taxon>
        <taxon>Chytridiomycetes</taxon>
        <taxon>Synchytriales</taxon>
        <taxon>Synchytriaceae</taxon>
        <taxon>Synchytrium</taxon>
    </lineage>
</organism>
<dbReference type="Gene3D" id="3.40.309.10">
    <property type="entry name" value="Aldehyde Dehydrogenase, Chain A, domain 2"/>
    <property type="match status" value="1"/>
</dbReference>
<evidence type="ECO:0000256" key="5">
    <source>
        <dbReference type="PIRSR" id="PIRSR036492-1"/>
    </source>
</evidence>
<accession>A0A507CHT3</accession>
<dbReference type="InterPro" id="IPR015590">
    <property type="entry name" value="Aldehyde_DH_dom"/>
</dbReference>
<dbReference type="GO" id="GO:0006081">
    <property type="term" value="P:aldehyde metabolic process"/>
    <property type="evidence" value="ECO:0007669"/>
    <property type="project" value="InterPro"/>
</dbReference>
<evidence type="ECO:0000256" key="7">
    <source>
        <dbReference type="RuleBase" id="RU003345"/>
    </source>
</evidence>
<dbReference type="PANTHER" id="PTHR43570:SF16">
    <property type="entry name" value="ALDEHYDE DEHYDROGENASE TYPE III, ISOFORM Q"/>
    <property type="match status" value="1"/>
</dbReference>
<dbReference type="Gene3D" id="3.40.605.10">
    <property type="entry name" value="Aldehyde Dehydrogenase, Chain A, domain 1"/>
    <property type="match status" value="1"/>
</dbReference>
<dbReference type="SUPFAM" id="SSF53720">
    <property type="entry name" value="ALDH-like"/>
    <property type="match status" value="1"/>
</dbReference>
<dbReference type="PROSITE" id="PS00687">
    <property type="entry name" value="ALDEHYDE_DEHYDR_GLU"/>
    <property type="match status" value="1"/>
</dbReference>
<dbReference type="FunFam" id="3.40.309.10:FF:000003">
    <property type="entry name" value="Aldehyde dehydrogenase"/>
    <property type="match status" value="1"/>
</dbReference>
<dbReference type="OrthoDB" id="440325at2759"/>
<dbReference type="EMBL" id="QEAO01000003">
    <property type="protein sequence ID" value="TPX37173.1"/>
    <property type="molecule type" value="Genomic_DNA"/>
</dbReference>
<evidence type="ECO:0000256" key="4">
    <source>
        <dbReference type="PIRNR" id="PIRNR036492"/>
    </source>
</evidence>
<comment type="similarity">
    <text evidence="1 4 7">Belongs to the aldehyde dehydrogenase family.</text>
</comment>
<dbReference type="InterPro" id="IPR016162">
    <property type="entry name" value="Ald_DH_N"/>
</dbReference>
<dbReference type="GO" id="GO:0004029">
    <property type="term" value="F:aldehyde dehydrogenase (NAD+) activity"/>
    <property type="evidence" value="ECO:0007669"/>
    <property type="project" value="TreeGrafter"/>
</dbReference>
<evidence type="ECO:0000313" key="10">
    <source>
        <dbReference type="EMBL" id="TPX37173.1"/>
    </source>
</evidence>
<keyword evidence="11" id="KW-1185">Reference proteome</keyword>
<dbReference type="InterPro" id="IPR029510">
    <property type="entry name" value="Ald_DH_CS_GLU"/>
</dbReference>
<dbReference type="InterPro" id="IPR016163">
    <property type="entry name" value="Ald_DH_C"/>
</dbReference>
<keyword evidence="3" id="KW-0520">NAD</keyword>
<dbReference type="PIRSF" id="PIRSF036492">
    <property type="entry name" value="ALDH"/>
    <property type="match status" value="1"/>
</dbReference>
<evidence type="ECO:0000256" key="2">
    <source>
        <dbReference type="ARBA" id="ARBA00023002"/>
    </source>
</evidence>
<evidence type="ECO:0000259" key="9">
    <source>
        <dbReference type="Pfam" id="PF00171"/>
    </source>
</evidence>
<feature type="compositionally biased region" description="Low complexity" evidence="8">
    <location>
        <begin position="12"/>
        <end position="36"/>
    </location>
</feature>
<dbReference type="PANTHER" id="PTHR43570">
    <property type="entry name" value="ALDEHYDE DEHYDROGENASE"/>
    <property type="match status" value="1"/>
</dbReference>
<proteinExistence type="inferred from homology"/>
<dbReference type="AlphaFoldDB" id="A0A507CHT3"/>
<dbReference type="STRING" id="1806994.A0A507CHT3"/>
<feature type="active site" evidence="5">
    <location>
        <position position="322"/>
    </location>
</feature>
<comment type="caution">
    <text evidence="10">The sequence shown here is derived from an EMBL/GenBank/DDBJ whole genome shotgun (WGS) entry which is preliminary data.</text>
</comment>
<name>A0A507CHT3_9FUNG</name>
<dbReference type="FunFam" id="3.40.605.10:FF:000004">
    <property type="entry name" value="Aldehyde dehydrogenase"/>
    <property type="match status" value="1"/>
</dbReference>
<protein>
    <recommendedName>
        <fullName evidence="4">Aldehyde dehydrogenase</fullName>
    </recommendedName>
</protein>